<sequence>MPINLTVRTCGIALCALLAACAPRLYQRETVAVDHRDIDQFEIRYADFEGCLWKQQVPISYRLKRPAYVLDLGVHFGNKPEAPSLDISLSGAADLTARFPALAQAPQPTETEDSVRYRVSADQAGSTLAMTVLRDGVAVGEEHLRLERSTCRALSVGE</sequence>
<organism evidence="1 2">
    <name type="scientific">Panacagrimonas perspica</name>
    <dbReference type="NCBI Taxonomy" id="381431"/>
    <lineage>
        <taxon>Bacteria</taxon>
        <taxon>Pseudomonadati</taxon>
        <taxon>Pseudomonadota</taxon>
        <taxon>Gammaproteobacteria</taxon>
        <taxon>Nevskiales</taxon>
        <taxon>Nevskiaceae</taxon>
        <taxon>Panacagrimonas</taxon>
    </lineage>
</organism>
<dbReference type="EMBL" id="SOBT01000010">
    <property type="protein sequence ID" value="TDU26557.1"/>
    <property type="molecule type" value="Genomic_DNA"/>
</dbReference>
<proteinExistence type="predicted"/>
<reference evidence="1 2" key="1">
    <citation type="submission" date="2019-03" db="EMBL/GenBank/DDBJ databases">
        <title>Genomic Encyclopedia of Type Strains, Phase IV (KMG-IV): sequencing the most valuable type-strain genomes for metagenomic binning, comparative biology and taxonomic classification.</title>
        <authorList>
            <person name="Goeker M."/>
        </authorList>
    </citation>
    <scope>NUCLEOTIDE SEQUENCE [LARGE SCALE GENOMIC DNA]</scope>
    <source>
        <strain evidence="1 2">DSM 26377</strain>
    </source>
</reference>
<dbReference type="AlphaFoldDB" id="A0A4S3K6W0"/>
<dbReference type="Proteomes" id="UP000295341">
    <property type="component" value="Unassembled WGS sequence"/>
</dbReference>
<gene>
    <name evidence="1" type="ORF">DFR24_3586</name>
</gene>
<keyword evidence="2" id="KW-1185">Reference proteome</keyword>
<protein>
    <submittedName>
        <fullName evidence="1">Uncharacterized protein</fullName>
    </submittedName>
</protein>
<comment type="caution">
    <text evidence="1">The sequence shown here is derived from an EMBL/GenBank/DDBJ whole genome shotgun (WGS) entry which is preliminary data.</text>
</comment>
<evidence type="ECO:0000313" key="2">
    <source>
        <dbReference type="Proteomes" id="UP000295341"/>
    </source>
</evidence>
<dbReference type="RefSeq" id="WP_133882748.1">
    <property type="nucleotide sequence ID" value="NZ_MWIN01000007.1"/>
</dbReference>
<accession>A0A4S3K6W0</accession>
<evidence type="ECO:0000313" key="1">
    <source>
        <dbReference type="EMBL" id="TDU26557.1"/>
    </source>
</evidence>
<name>A0A4S3K6W0_9GAMM</name>